<evidence type="ECO:0000313" key="2">
    <source>
        <dbReference type="Proteomes" id="UP000260943"/>
    </source>
</evidence>
<sequence>MDMKVIGFAILGLAIAGTIFMEVKKRTIFAKIEHYFSEQDYASCLALLDKTLTQMVYPRYNQLFMRLNCQMGLENVGEATRIIDEMMGLKMNREQQLALYSKAFAFFVENEDKSRAKKVLESIEKMGDEGLAQVSRETFEIFLNHSDKYLDQMLARLDEAGEGERLRLYQLIAVQYENRNDSASADAYYKKAVDALEALQK</sequence>
<evidence type="ECO:0008006" key="3">
    <source>
        <dbReference type="Google" id="ProtNLM"/>
    </source>
</evidence>
<gene>
    <name evidence="1" type="ORF">DXC81_07655</name>
</gene>
<dbReference type="RefSeq" id="WP_117679969.1">
    <property type="nucleotide sequence ID" value="NZ_JAQCWJ010000003.1"/>
</dbReference>
<reference evidence="1 2" key="1">
    <citation type="submission" date="2018-08" db="EMBL/GenBank/DDBJ databases">
        <title>A genome reference for cultivated species of the human gut microbiota.</title>
        <authorList>
            <person name="Zou Y."/>
            <person name="Xue W."/>
            <person name="Luo G."/>
        </authorList>
    </citation>
    <scope>NUCLEOTIDE SEQUENCE [LARGE SCALE GENOMIC DNA]</scope>
    <source>
        <strain evidence="1 2">TF08-14</strain>
    </source>
</reference>
<dbReference type="EMBL" id="QSRJ01000009">
    <property type="protein sequence ID" value="RGL09569.1"/>
    <property type="molecule type" value="Genomic_DNA"/>
</dbReference>
<evidence type="ECO:0000313" key="1">
    <source>
        <dbReference type="EMBL" id="RGL09569.1"/>
    </source>
</evidence>
<protein>
    <recommendedName>
        <fullName evidence="3">Tetratricopeptide repeat protein</fullName>
    </recommendedName>
</protein>
<dbReference type="Proteomes" id="UP000260943">
    <property type="component" value="Unassembled WGS sequence"/>
</dbReference>
<name>A0A3E4QQU9_9ACTN</name>
<accession>A0A3E4QQU9</accession>
<organism evidence="1 2">
    <name type="scientific">Collinsella tanakaei</name>
    <dbReference type="NCBI Taxonomy" id="626935"/>
    <lineage>
        <taxon>Bacteria</taxon>
        <taxon>Bacillati</taxon>
        <taxon>Actinomycetota</taxon>
        <taxon>Coriobacteriia</taxon>
        <taxon>Coriobacteriales</taxon>
        <taxon>Coriobacteriaceae</taxon>
        <taxon>Collinsella</taxon>
    </lineage>
</organism>
<dbReference type="AlphaFoldDB" id="A0A3E4QQU9"/>
<proteinExistence type="predicted"/>
<comment type="caution">
    <text evidence="1">The sequence shown here is derived from an EMBL/GenBank/DDBJ whole genome shotgun (WGS) entry which is preliminary data.</text>
</comment>